<accession>A0A9D4EE07</accession>
<organism evidence="1 4">
    <name type="scientific">Dreissena polymorpha</name>
    <name type="common">Zebra mussel</name>
    <name type="synonym">Mytilus polymorpha</name>
    <dbReference type="NCBI Taxonomy" id="45954"/>
    <lineage>
        <taxon>Eukaryota</taxon>
        <taxon>Metazoa</taxon>
        <taxon>Spiralia</taxon>
        <taxon>Lophotrochozoa</taxon>
        <taxon>Mollusca</taxon>
        <taxon>Bivalvia</taxon>
        <taxon>Autobranchia</taxon>
        <taxon>Heteroconchia</taxon>
        <taxon>Euheterodonta</taxon>
        <taxon>Imparidentia</taxon>
        <taxon>Neoheterodontei</taxon>
        <taxon>Myida</taxon>
        <taxon>Dreissenoidea</taxon>
        <taxon>Dreissenidae</taxon>
        <taxon>Dreissena</taxon>
    </lineage>
</organism>
<dbReference type="EMBL" id="JAIWYP010000009">
    <property type="protein sequence ID" value="KAH3776653.1"/>
    <property type="molecule type" value="Genomic_DNA"/>
</dbReference>
<comment type="caution">
    <text evidence="1">The sequence shown here is derived from an EMBL/GenBank/DDBJ whole genome shotgun (WGS) entry which is preliminary data.</text>
</comment>
<proteinExistence type="predicted"/>
<sequence length="94" mass="10618">MKMAAPELSAYCTEKHQARHRAVVRGGETAHCDQVNRTLGNQMRGGIREEQGKVHRAASSLQPTSLVYLVVPHRRRLYMVLCTIRVPTDVSHRV</sequence>
<dbReference type="EMBL" id="JAIWYP010000009">
    <property type="protein sequence ID" value="KAH3776520.1"/>
    <property type="molecule type" value="Genomic_DNA"/>
</dbReference>
<evidence type="ECO:0000313" key="2">
    <source>
        <dbReference type="EMBL" id="KAH3776653.1"/>
    </source>
</evidence>
<name>A0A9D4EE07_DREPO</name>
<dbReference type="EMBL" id="JAIWYP010000009">
    <property type="protein sequence ID" value="KAH3776674.1"/>
    <property type="molecule type" value="Genomic_DNA"/>
</dbReference>
<evidence type="ECO:0000313" key="1">
    <source>
        <dbReference type="EMBL" id="KAH3776520.1"/>
    </source>
</evidence>
<gene>
    <name evidence="1" type="ORF">DPMN_177948</name>
    <name evidence="2" type="ORF">DPMN_178084</name>
    <name evidence="3" type="ORF">DPMN_178105</name>
</gene>
<protein>
    <submittedName>
        <fullName evidence="1">Uncharacterized protein</fullName>
    </submittedName>
</protein>
<evidence type="ECO:0000313" key="4">
    <source>
        <dbReference type="Proteomes" id="UP000828390"/>
    </source>
</evidence>
<reference evidence="1" key="2">
    <citation type="submission" date="2020-11" db="EMBL/GenBank/DDBJ databases">
        <authorList>
            <person name="McCartney M.A."/>
            <person name="Auch B."/>
            <person name="Kono T."/>
            <person name="Mallez S."/>
            <person name="Becker A."/>
            <person name="Gohl D.M."/>
            <person name="Silverstein K.A.T."/>
            <person name="Koren S."/>
            <person name="Bechman K.B."/>
            <person name="Herman A."/>
            <person name="Abrahante J.E."/>
            <person name="Garbe J."/>
        </authorList>
    </citation>
    <scope>NUCLEOTIDE SEQUENCE</scope>
    <source>
        <strain evidence="1">Duluth1</strain>
        <tissue evidence="1">Whole animal</tissue>
    </source>
</reference>
<reference evidence="1" key="1">
    <citation type="journal article" date="2019" name="bioRxiv">
        <title>The Genome of the Zebra Mussel, Dreissena polymorpha: A Resource for Invasive Species Research.</title>
        <authorList>
            <person name="McCartney M.A."/>
            <person name="Auch B."/>
            <person name="Kono T."/>
            <person name="Mallez S."/>
            <person name="Zhang Y."/>
            <person name="Obille A."/>
            <person name="Becker A."/>
            <person name="Abrahante J.E."/>
            <person name="Garbe J."/>
            <person name="Badalamenti J.P."/>
            <person name="Herman A."/>
            <person name="Mangelson H."/>
            <person name="Liachko I."/>
            <person name="Sullivan S."/>
            <person name="Sone E.D."/>
            <person name="Koren S."/>
            <person name="Silverstein K.A.T."/>
            <person name="Beckman K.B."/>
            <person name="Gohl D.M."/>
        </authorList>
    </citation>
    <scope>NUCLEOTIDE SEQUENCE</scope>
    <source>
        <strain evidence="1">Duluth1</strain>
        <tissue evidence="1">Whole animal</tissue>
    </source>
</reference>
<keyword evidence="4" id="KW-1185">Reference proteome</keyword>
<evidence type="ECO:0000313" key="3">
    <source>
        <dbReference type="EMBL" id="KAH3776674.1"/>
    </source>
</evidence>
<dbReference type="AlphaFoldDB" id="A0A9D4EE07"/>
<dbReference type="Proteomes" id="UP000828390">
    <property type="component" value="Unassembled WGS sequence"/>
</dbReference>